<reference evidence="2" key="2">
    <citation type="submission" date="2023-05" db="EMBL/GenBank/DDBJ databases">
        <authorList>
            <person name="Schelkunov M.I."/>
        </authorList>
    </citation>
    <scope>NUCLEOTIDE SEQUENCE</scope>
    <source>
        <strain evidence="2">Hsosn_3</strain>
        <tissue evidence="2">Leaf</tissue>
    </source>
</reference>
<dbReference type="Proteomes" id="UP001237642">
    <property type="component" value="Unassembled WGS sequence"/>
</dbReference>
<dbReference type="EMBL" id="JAUIZM010000008">
    <property type="protein sequence ID" value="KAK1369217.1"/>
    <property type="molecule type" value="Genomic_DNA"/>
</dbReference>
<keyword evidence="3" id="KW-1185">Reference proteome</keyword>
<organism evidence="2 3">
    <name type="scientific">Heracleum sosnowskyi</name>
    <dbReference type="NCBI Taxonomy" id="360622"/>
    <lineage>
        <taxon>Eukaryota</taxon>
        <taxon>Viridiplantae</taxon>
        <taxon>Streptophyta</taxon>
        <taxon>Embryophyta</taxon>
        <taxon>Tracheophyta</taxon>
        <taxon>Spermatophyta</taxon>
        <taxon>Magnoliopsida</taxon>
        <taxon>eudicotyledons</taxon>
        <taxon>Gunneridae</taxon>
        <taxon>Pentapetalae</taxon>
        <taxon>asterids</taxon>
        <taxon>campanulids</taxon>
        <taxon>Apiales</taxon>
        <taxon>Apiaceae</taxon>
        <taxon>Apioideae</taxon>
        <taxon>apioid superclade</taxon>
        <taxon>Tordylieae</taxon>
        <taxon>Tordyliinae</taxon>
        <taxon>Heracleum</taxon>
    </lineage>
</organism>
<keyword evidence="1" id="KW-0175">Coiled coil</keyword>
<proteinExistence type="predicted"/>
<comment type="caution">
    <text evidence="2">The sequence shown here is derived from an EMBL/GenBank/DDBJ whole genome shotgun (WGS) entry which is preliminary data.</text>
</comment>
<sequence length="150" mass="16776">MFGRNIPKSVTLCLSNGRRIDCQYLHGERKVTQLLEMAELFSLLENDLLLFTYCGGGNFDVVIFDNARVEKELYVYENVSETTEADNINHEGAKLEDSIANLESDVEMNEADLENINADEVVDMEINDPEMAFSSVMTKCNIGNTSHGAV</sequence>
<reference evidence="2" key="1">
    <citation type="submission" date="2023-02" db="EMBL/GenBank/DDBJ databases">
        <title>Genome of toxic invasive species Heracleum sosnowskyi carries increased number of genes despite the absence of recent whole-genome duplications.</title>
        <authorList>
            <person name="Schelkunov M."/>
            <person name="Shtratnikova V."/>
            <person name="Makarenko M."/>
            <person name="Klepikova A."/>
            <person name="Omelchenko D."/>
            <person name="Novikova G."/>
            <person name="Obukhova E."/>
            <person name="Bogdanov V."/>
            <person name="Penin A."/>
            <person name="Logacheva M."/>
        </authorList>
    </citation>
    <scope>NUCLEOTIDE SEQUENCE</scope>
    <source>
        <strain evidence="2">Hsosn_3</strain>
        <tissue evidence="2">Leaf</tissue>
    </source>
</reference>
<protein>
    <submittedName>
        <fullName evidence="2">Uncharacterized protein</fullName>
    </submittedName>
</protein>
<accession>A0AAD8HKZ8</accession>
<evidence type="ECO:0000313" key="3">
    <source>
        <dbReference type="Proteomes" id="UP001237642"/>
    </source>
</evidence>
<evidence type="ECO:0000256" key="1">
    <source>
        <dbReference type="SAM" id="Coils"/>
    </source>
</evidence>
<gene>
    <name evidence="2" type="ORF">POM88_035309</name>
</gene>
<evidence type="ECO:0000313" key="2">
    <source>
        <dbReference type="EMBL" id="KAK1369217.1"/>
    </source>
</evidence>
<feature type="coiled-coil region" evidence="1">
    <location>
        <begin position="85"/>
        <end position="119"/>
    </location>
</feature>
<name>A0AAD8HKZ8_9APIA</name>
<dbReference type="AlphaFoldDB" id="A0AAD8HKZ8"/>